<dbReference type="EMBL" id="CP147982">
    <property type="protein sequence ID" value="WXK81083.1"/>
    <property type="molecule type" value="Genomic_DNA"/>
</dbReference>
<dbReference type="Gene3D" id="3.40.50.150">
    <property type="entry name" value="Vaccinia Virus protein VP39"/>
    <property type="match status" value="1"/>
</dbReference>
<sequence length="162" mass="18484">MVTTLHTDIHVLDTPPLHDAAVALESSGYMDRDRLFRAVAASLRPEGWFGIEEHFLVDASWGPFIDDYYKTHLGTVSEYTRAAEAAGFVLEHDEDLTDRVAEFWVQSMAWSTMELDDPGPHTPRERLTSSALAHGKFFRAWRAHAVETRLLLFRLRTVRTRG</sequence>
<protein>
    <recommendedName>
        <fullName evidence="3">Methyltransferase</fullName>
    </recommendedName>
</protein>
<name>A0ABZ2QYH6_9ACTN</name>
<dbReference type="InterPro" id="IPR029063">
    <property type="entry name" value="SAM-dependent_MTases_sf"/>
</dbReference>
<proteinExistence type="predicted"/>
<organism evidence="1 2">
    <name type="scientific">Streptomyces sirii</name>
    <dbReference type="NCBI Taxonomy" id="3127701"/>
    <lineage>
        <taxon>Bacteria</taxon>
        <taxon>Bacillati</taxon>
        <taxon>Actinomycetota</taxon>
        <taxon>Actinomycetes</taxon>
        <taxon>Kitasatosporales</taxon>
        <taxon>Streptomycetaceae</taxon>
        <taxon>Streptomyces</taxon>
    </lineage>
</organism>
<evidence type="ECO:0000313" key="2">
    <source>
        <dbReference type="Proteomes" id="UP001626628"/>
    </source>
</evidence>
<gene>
    <name evidence="1" type="ORF">WAB15_36555</name>
</gene>
<accession>A0ABZ2QYH6</accession>
<evidence type="ECO:0000313" key="1">
    <source>
        <dbReference type="EMBL" id="WXK81083.1"/>
    </source>
</evidence>
<evidence type="ECO:0008006" key="3">
    <source>
        <dbReference type="Google" id="ProtNLM"/>
    </source>
</evidence>
<dbReference type="SUPFAM" id="SSF53335">
    <property type="entry name" value="S-adenosyl-L-methionine-dependent methyltransferases"/>
    <property type="match status" value="1"/>
</dbReference>
<dbReference type="Proteomes" id="UP001626628">
    <property type="component" value="Chromosome"/>
</dbReference>
<keyword evidence="2" id="KW-1185">Reference proteome</keyword>
<dbReference type="RefSeq" id="WP_407288930.1">
    <property type="nucleotide sequence ID" value="NZ_CP147982.1"/>
</dbReference>
<reference evidence="1 2" key="1">
    <citation type="submission" date="2024-03" db="EMBL/GenBank/DDBJ databases">
        <title>The complete genome of Streptomyces sirii sp.nov.</title>
        <authorList>
            <person name="Zakalyukina Y.V."/>
            <person name="Belik A.R."/>
            <person name="Biryukov M.V."/>
            <person name="Baturina O.A."/>
            <person name="Kabilov M.R."/>
        </authorList>
    </citation>
    <scope>NUCLEOTIDE SEQUENCE [LARGE SCALE GENOMIC DNA]</scope>
    <source>
        <strain evidence="1 2">BP-8</strain>
    </source>
</reference>